<evidence type="ECO:0000313" key="2">
    <source>
        <dbReference type="Proteomes" id="UP001232001"/>
    </source>
</evidence>
<dbReference type="EMBL" id="CP122539">
    <property type="protein sequence ID" value="WGH75104.1"/>
    <property type="molecule type" value="Genomic_DNA"/>
</dbReference>
<dbReference type="Proteomes" id="UP001232001">
    <property type="component" value="Chromosome"/>
</dbReference>
<proteinExistence type="predicted"/>
<name>A0ABY8L4Z5_9FLAO</name>
<gene>
    <name evidence="1" type="ORF">P8625_13655</name>
</gene>
<evidence type="ECO:0000313" key="1">
    <source>
        <dbReference type="EMBL" id="WGH75104.1"/>
    </source>
</evidence>
<organism evidence="1 2">
    <name type="scientific">Tenacibaculum tangerinum</name>
    <dbReference type="NCBI Taxonomy" id="3038772"/>
    <lineage>
        <taxon>Bacteria</taxon>
        <taxon>Pseudomonadati</taxon>
        <taxon>Bacteroidota</taxon>
        <taxon>Flavobacteriia</taxon>
        <taxon>Flavobacteriales</taxon>
        <taxon>Flavobacteriaceae</taxon>
        <taxon>Tenacibaculum</taxon>
    </lineage>
</organism>
<sequence>MMNSAFQVKEEVIMNEGYFKKINEPQCFIENGVLIVDYIKKLIPGEVERVKVNNSLYEEFSLIF</sequence>
<dbReference type="RefSeq" id="WP_279650994.1">
    <property type="nucleotide sequence ID" value="NZ_CP122539.1"/>
</dbReference>
<keyword evidence="2" id="KW-1185">Reference proteome</keyword>
<accession>A0ABY8L4Z5</accession>
<protein>
    <submittedName>
        <fullName evidence="1">Uncharacterized protein</fullName>
    </submittedName>
</protein>
<reference evidence="1 2" key="1">
    <citation type="submission" date="2023-04" db="EMBL/GenBank/DDBJ databases">
        <title>Tenacibaculum tangerinum sp. nov., isolated from sea tidal flat of South Korea.</title>
        <authorList>
            <person name="Lee S.H."/>
            <person name="Kim J.-J."/>
        </authorList>
    </citation>
    <scope>NUCLEOTIDE SEQUENCE [LARGE SCALE GENOMIC DNA]</scope>
    <source>
        <strain evidence="1 2">GRR-S3-23</strain>
    </source>
</reference>